<keyword evidence="1" id="KW-0805">Transcription regulation</keyword>
<dbReference type="Pfam" id="PF08279">
    <property type="entry name" value="HTH_11"/>
    <property type="match status" value="1"/>
</dbReference>
<dbReference type="Proteomes" id="UP000238956">
    <property type="component" value="Chromosome"/>
</dbReference>
<feature type="domain" description="PRD" evidence="4">
    <location>
        <begin position="276"/>
        <end position="382"/>
    </location>
</feature>
<dbReference type="OrthoDB" id="9776005at2"/>
<dbReference type="GeneID" id="98393208"/>
<feature type="domain" description="PTS EIIA type-2" evidence="3">
    <location>
        <begin position="489"/>
        <end position="639"/>
    </location>
</feature>
<dbReference type="Gene3D" id="1.10.10.10">
    <property type="entry name" value="Winged helix-like DNA-binding domain superfamily/Winged helix DNA-binding domain"/>
    <property type="match status" value="2"/>
</dbReference>
<keyword evidence="6" id="KW-1185">Reference proteome</keyword>
<dbReference type="EMBL" id="CP025536">
    <property type="protein sequence ID" value="AUW96458.1"/>
    <property type="molecule type" value="Genomic_DNA"/>
</dbReference>
<evidence type="ECO:0000313" key="6">
    <source>
        <dbReference type="Proteomes" id="UP000238956"/>
    </source>
</evidence>
<organism evidence="5 6">
    <name type="scientific">Streptococcus pluranimalium</name>
    <dbReference type="NCBI Taxonomy" id="82348"/>
    <lineage>
        <taxon>Bacteria</taxon>
        <taxon>Bacillati</taxon>
        <taxon>Bacillota</taxon>
        <taxon>Bacilli</taxon>
        <taxon>Lactobacillales</taxon>
        <taxon>Streptococcaceae</taxon>
        <taxon>Streptococcus</taxon>
    </lineage>
</organism>
<dbReference type="InterPro" id="IPR036388">
    <property type="entry name" value="WH-like_DNA-bd_sf"/>
</dbReference>
<reference evidence="5 6" key="2">
    <citation type="submission" date="2018-02" db="EMBL/GenBank/DDBJ databases">
        <title>Whole genome sequencing analysis of Streptococcus pluranimalium isolated from cattle infected mastitis in China.</title>
        <authorList>
            <person name="Zhang J.-R."/>
            <person name="Hu G.-Z."/>
        </authorList>
    </citation>
    <scope>NUCLEOTIDE SEQUENCE [LARGE SCALE GENOMIC DNA]</scope>
    <source>
        <strain evidence="5 6">TH11417</strain>
    </source>
</reference>
<dbReference type="GO" id="GO:0016740">
    <property type="term" value="F:transferase activity"/>
    <property type="evidence" value="ECO:0007669"/>
    <property type="project" value="UniProtKB-KW"/>
</dbReference>
<dbReference type="InterPro" id="IPR002178">
    <property type="entry name" value="PTS_EIIA_type-2_dom"/>
</dbReference>
<dbReference type="GO" id="GO:0006355">
    <property type="term" value="P:regulation of DNA-templated transcription"/>
    <property type="evidence" value="ECO:0007669"/>
    <property type="project" value="InterPro"/>
</dbReference>
<dbReference type="RefSeq" id="WP_104967785.1">
    <property type="nucleotide sequence ID" value="NZ_CP025536.1"/>
</dbReference>
<dbReference type="PROSITE" id="PS51372">
    <property type="entry name" value="PRD_2"/>
    <property type="match status" value="1"/>
</dbReference>
<evidence type="ECO:0000256" key="2">
    <source>
        <dbReference type="ARBA" id="ARBA00023163"/>
    </source>
</evidence>
<reference evidence="5 6" key="1">
    <citation type="submission" date="2017-12" db="EMBL/GenBank/DDBJ databases">
        <authorList>
            <person name="Hurst M.R.H."/>
        </authorList>
    </citation>
    <scope>NUCLEOTIDE SEQUENCE [LARGE SCALE GENOMIC DNA]</scope>
    <source>
        <strain evidence="5 6">TH11417</strain>
    </source>
</reference>
<dbReference type="SUPFAM" id="SSF55804">
    <property type="entry name" value="Phoshotransferase/anion transport protein"/>
    <property type="match status" value="1"/>
</dbReference>
<dbReference type="PANTHER" id="PTHR30185">
    <property type="entry name" value="CRYPTIC BETA-GLUCOSIDE BGL OPERON ANTITERMINATOR"/>
    <property type="match status" value="1"/>
</dbReference>
<dbReference type="Gene3D" id="3.40.930.10">
    <property type="entry name" value="Mannitol-specific EII, Chain A"/>
    <property type="match status" value="1"/>
</dbReference>
<keyword evidence="2" id="KW-0804">Transcription</keyword>
<gene>
    <name evidence="5" type="ORF">C0J00_04710</name>
</gene>
<keyword evidence="5" id="KW-0808">Transferase</keyword>
<evidence type="ECO:0000259" key="4">
    <source>
        <dbReference type="PROSITE" id="PS51372"/>
    </source>
</evidence>
<accession>A0A2L0D3P6</accession>
<name>A0A2L0D3P6_9STRE</name>
<dbReference type="AlphaFoldDB" id="A0A2L0D3P6"/>
<dbReference type="PROSITE" id="PS51094">
    <property type="entry name" value="PTS_EIIA_TYPE_2"/>
    <property type="match status" value="1"/>
</dbReference>
<evidence type="ECO:0000313" key="5">
    <source>
        <dbReference type="EMBL" id="AUW96458.1"/>
    </source>
</evidence>
<evidence type="ECO:0000256" key="1">
    <source>
        <dbReference type="ARBA" id="ARBA00023015"/>
    </source>
</evidence>
<dbReference type="Pfam" id="PF00359">
    <property type="entry name" value="PTS_EIIA_2"/>
    <property type="match status" value="1"/>
</dbReference>
<sequence>MLLSKREEQLLKAFQEYGKLSVNQLTDILQVSKRTTYRTIADLTESLNTIQISILKESGKYYLFGELDHLEQYYSQENYSQKERLSLIALSLLMEQEPLTNDLLQEQFAVSNVTIIQDISMIEQRFHDFSLRINRQGGYSLEGDNGLKRWLAAVILTQSLAVSDFSKLELLQLPWFDVKQFKIAKKLFEQIGDQLPEFDMIMGHFLIVLLTLANVNQLELQSRPVSKESLDQTQSLFNDYAKQSGQFFNVQEILYFSQRLDEFVIKRQPVPLFQEQVDSEFYYNISNLIDKVSLYTKINFAKDQVLFKFLFNHIRLSLAVPEIFGESGQNVIAHRALKHSSHLHRVVSLLVKDIFPPYLQTENEYELITLHFASSLRRSPDIYPIRLLLLSDERPLARELLITKIKNLAPFIERLSVTSPSQFEKSAIQQYDAILTTQPTKEKFYFISIYPDGKELLALQDYLQSVQENRDVVVREDLPIEVNFDVQDYLMISQDLLQHFDVFQLANEASFEDAVVSVVNALPGITDRTYLSSKLIQRFEQSPMAIPETGLMLLHTQSSSVKQSGFYICDLEQPVSAISMNRTPEVISRVLVMLTGMNESDTVRELMTAIGQSIIENHLYTEIYKTGNKAIIYQLLNQIFTENIKKLEN</sequence>
<dbReference type="KEGG" id="splr:C0J00_04710"/>
<proteinExistence type="predicted"/>
<dbReference type="PANTHER" id="PTHR30185:SF18">
    <property type="entry name" value="TRANSCRIPTIONAL REGULATOR MTLR"/>
    <property type="match status" value="1"/>
</dbReference>
<dbReference type="InterPro" id="IPR011608">
    <property type="entry name" value="PRD"/>
</dbReference>
<dbReference type="InterPro" id="IPR013196">
    <property type="entry name" value="HTH_11"/>
</dbReference>
<evidence type="ECO:0000259" key="3">
    <source>
        <dbReference type="PROSITE" id="PS51094"/>
    </source>
</evidence>
<dbReference type="InterPro" id="IPR016152">
    <property type="entry name" value="PTrfase/Anion_transptr"/>
</dbReference>
<protein>
    <submittedName>
        <fullName evidence="5">Phosphotransferase</fullName>
    </submittedName>
</protein>
<dbReference type="InterPro" id="IPR050661">
    <property type="entry name" value="BglG_antiterminators"/>
</dbReference>